<keyword evidence="2" id="KW-1185">Reference proteome</keyword>
<sequence>MNDKMSSLVGELSVVYGARVFSDEIVQKLENDLKKEKSPYTNMLQSDTERTSRYYIESNLLYNKYNNNLLLFQENIFIDPKSKNTFISERNADIENVNFHEINKIAIMQNAISNASLKYMRTTDKSFNILPVLVYLGSKEDSYNIVHHFRVKKVYDKKEDDILSKFALMQNKNFLFIDVREEDWKSILEIQIYKVPENERSYISRKIIFAAYYEILLALYDEQVDKIFYPLYKMRESIQFLLREDPVIYIPYISGILESLSNKLALMESGECIGNRYEIENYLNEFLNVSNLRN</sequence>
<evidence type="ECO:0000313" key="2">
    <source>
        <dbReference type="Proteomes" id="UP000655830"/>
    </source>
</evidence>
<dbReference type="AlphaFoldDB" id="A0A926EHQ1"/>
<protein>
    <submittedName>
        <fullName evidence="1">Uncharacterized protein</fullName>
    </submittedName>
</protein>
<dbReference type="EMBL" id="JACRSY010000049">
    <property type="protein sequence ID" value="MBC8581396.1"/>
    <property type="molecule type" value="Genomic_DNA"/>
</dbReference>
<gene>
    <name evidence="1" type="ORF">H8718_18055</name>
</gene>
<dbReference type="RefSeq" id="WP_249334299.1">
    <property type="nucleotide sequence ID" value="NZ_JACRSY010000049.1"/>
</dbReference>
<proteinExistence type="predicted"/>
<comment type="caution">
    <text evidence="1">The sequence shown here is derived from an EMBL/GenBank/DDBJ whole genome shotgun (WGS) entry which is preliminary data.</text>
</comment>
<organism evidence="1 2">
    <name type="scientific">Zhenhengia yiwuensis</name>
    <dbReference type="NCBI Taxonomy" id="2763666"/>
    <lineage>
        <taxon>Bacteria</taxon>
        <taxon>Bacillati</taxon>
        <taxon>Bacillota</taxon>
        <taxon>Clostridia</taxon>
        <taxon>Lachnospirales</taxon>
        <taxon>Lachnospiraceae</taxon>
        <taxon>Zhenhengia</taxon>
    </lineage>
</organism>
<dbReference type="Proteomes" id="UP000655830">
    <property type="component" value="Unassembled WGS sequence"/>
</dbReference>
<evidence type="ECO:0000313" key="1">
    <source>
        <dbReference type="EMBL" id="MBC8581396.1"/>
    </source>
</evidence>
<name>A0A926EHQ1_9FIRM</name>
<reference evidence="1" key="1">
    <citation type="submission" date="2020-08" db="EMBL/GenBank/DDBJ databases">
        <title>Genome public.</title>
        <authorList>
            <person name="Liu C."/>
            <person name="Sun Q."/>
        </authorList>
    </citation>
    <scope>NUCLEOTIDE SEQUENCE</scope>
    <source>
        <strain evidence="1">NSJ-12</strain>
    </source>
</reference>
<accession>A0A926EHQ1</accession>